<dbReference type="SUPFAM" id="SSF52058">
    <property type="entry name" value="L domain-like"/>
    <property type="match status" value="1"/>
</dbReference>
<evidence type="ECO:0000256" key="1">
    <source>
        <dbReference type="SAM" id="MobiDB-lite"/>
    </source>
</evidence>
<evidence type="ECO:0000313" key="2">
    <source>
        <dbReference type="EMBL" id="KAG9069504.1"/>
    </source>
</evidence>
<dbReference type="OrthoDB" id="2307164at2759"/>
<organism evidence="2 3">
    <name type="scientific">Linnemannia hyalina</name>
    <dbReference type="NCBI Taxonomy" id="64524"/>
    <lineage>
        <taxon>Eukaryota</taxon>
        <taxon>Fungi</taxon>
        <taxon>Fungi incertae sedis</taxon>
        <taxon>Mucoromycota</taxon>
        <taxon>Mortierellomycotina</taxon>
        <taxon>Mortierellomycetes</taxon>
        <taxon>Mortierellales</taxon>
        <taxon>Mortierellaceae</taxon>
        <taxon>Linnemannia</taxon>
    </lineage>
</organism>
<protein>
    <submittedName>
        <fullName evidence="2">Uncharacterized protein</fullName>
    </submittedName>
</protein>
<accession>A0A9P8BUL7</accession>
<dbReference type="Gene3D" id="3.80.10.10">
    <property type="entry name" value="Ribonuclease Inhibitor"/>
    <property type="match status" value="1"/>
</dbReference>
<gene>
    <name evidence="2" type="ORF">KI688_010407</name>
</gene>
<sequence>MSTSFPLPPEVFRLILICLEHNQDTASLATLLRVNKSICRVTVPVLYADPYHLKNFKTTSYSSSTENGAKDLFALTRLLLRQSPYDRLTELLKAAFFPASTVEETLPDPQVDHKVKDQLIDYRFHVRKLNLQPESNPFANIFMEDRINNGNNTLTEFLGQPTYRDKPRDFLKNQIWKELTWALCVPDNLQELYLPLTELNRYQGLIVQLSRLSSVVFVNDLQLTRTSKNDAKRSRQFNRMVKFVERHATLFPNKLRQARCTHIPYSSNDCPKSIHLKLATILPLLSVPTFLDYTNWTQFVMRSKEVNLEYVKDIQAVGYPAYKDVYFNDRLFTDDGYFLQRCRSLETVDLDITGLGAQDMFRWAVKEKQESELDIANGRTPNPLPPLQEVALRISSGTQSQILFDIASVFGGTLSNLYISGGCPPLRYLGSHALVIDGLGWKLERLDDLALESVTGPLLLHPDLLLTCPSVKTLMLDDVDAEEYLQGHPTFRYLKPGVLEHVKQIKLRGTPAAAFHPDTLHTTKNLEQLLLMPWDTNTVGLRGNFGSDDDEEEENDIEQLKWALHQAEDENRMALWPRIAEPVWTWDWDLPKLTRLSLSCQYAHMFQFKMFQGTPNLTHLRLAGASSLRFLGPLMQPWDYTSPSNFALNPRGMIYDQFTSDKDDHNNNEHEDDHEGDHKEDDEGEGLESAPATIPTQHIHLPKLVDVSINGNWEINTAMLHFMCSQLAPNLESLALHGPYGLSAKELIKITSRTLGRLQQVVVDLAISSEAARAAGVIPCEGDLGKFVLANPPQGYNPSFIFSTIY</sequence>
<dbReference type="EMBL" id="JAHRHY010000005">
    <property type="protein sequence ID" value="KAG9069504.1"/>
    <property type="molecule type" value="Genomic_DNA"/>
</dbReference>
<dbReference type="InterPro" id="IPR032675">
    <property type="entry name" value="LRR_dom_sf"/>
</dbReference>
<dbReference type="AlphaFoldDB" id="A0A9P8BUL7"/>
<comment type="caution">
    <text evidence="2">The sequence shown here is derived from an EMBL/GenBank/DDBJ whole genome shotgun (WGS) entry which is preliminary data.</text>
</comment>
<proteinExistence type="predicted"/>
<feature type="region of interest" description="Disordered" evidence="1">
    <location>
        <begin position="657"/>
        <end position="693"/>
    </location>
</feature>
<evidence type="ECO:0000313" key="3">
    <source>
        <dbReference type="Proteomes" id="UP000707451"/>
    </source>
</evidence>
<keyword evidence="3" id="KW-1185">Reference proteome</keyword>
<feature type="compositionally biased region" description="Basic and acidic residues" evidence="1">
    <location>
        <begin position="659"/>
        <end position="681"/>
    </location>
</feature>
<name>A0A9P8BUL7_9FUNG</name>
<reference evidence="2" key="1">
    <citation type="submission" date="2021-06" db="EMBL/GenBank/DDBJ databases">
        <title>Genome Sequence of Mortierella hyaline Strain SCG-10, a Cold-Adapted, Nitrate-Reducing Fungus Isolated from Soil in Minnesota, USA.</title>
        <authorList>
            <person name="Aldossari N."/>
        </authorList>
    </citation>
    <scope>NUCLEOTIDE SEQUENCE</scope>
    <source>
        <strain evidence="2">SCG-10</strain>
    </source>
</reference>
<dbReference type="Proteomes" id="UP000707451">
    <property type="component" value="Unassembled WGS sequence"/>
</dbReference>